<dbReference type="Proteomes" id="UP000629098">
    <property type="component" value="Unassembled WGS sequence"/>
</dbReference>
<dbReference type="AlphaFoldDB" id="A0A8J6XK45"/>
<gene>
    <name evidence="1" type="ORF">ICL16_29470</name>
</gene>
<dbReference type="RefSeq" id="WP_190835124.1">
    <property type="nucleotide sequence ID" value="NZ_CAWPPI010000086.1"/>
</dbReference>
<accession>A0A8J6XK45</accession>
<reference evidence="1" key="1">
    <citation type="submission" date="2020-09" db="EMBL/GenBank/DDBJ databases">
        <title>Iningainema tapete sp. nov. (Scytonemataceae, Cyanobacteria) from greenhouses in central Florida (USA) produces two types of nodularin with biosynthetic potential for microcystin-LR and anabaenopeptins.</title>
        <authorList>
            <person name="Berthold D.E."/>
            <person name="Lefler F.W."/>
            <person name="Huang I.-S."/>
            <person name="Abdulla H."/>
            <person name="Zimba P.V."/>
            <person name="Laughinghouse H.D. IV."/>
        </authorList>
    </citation>
    <scope>NUCLEOTIDE SEQUENCE</scope>
    <source>
        <strain evidence="1">BLCCT55</strain>
    </source>
</reference>
<proteinExistence type="predicted"/>
<sequence length="208" mass="24032">MHAEDTCQLDKQLKELATAAQQQPQPTKSRRVALSKLVDAIWKSPKLYRPYSGQSKSLDEDVYDEAVQNLFLYICNNINKYNPERGTVMTWVNMLLTQRFFPEAVRKIIGRGNEIKLEDSHLENLPSSEDISLFKEVLKFIEDDPEGIFALKHIKGYPEANFQAIAIKRILGITWKDISAEWGISIPSLSTFYQRCLQNFAPIFREYL</sequence>
<evidence type="ECO:0000313" key="2">
    <source>
        <dbReference type="Proteomes" id="UP000629098"/>
    </source>
</evidence>
<organism evidence="1 2">
    <name type="scientific">Iningainema tapete BLCC-T55</name>
    <dbReference type="NCBI Taxonomy" id="2748662"/>
    <lineage>
        <taxon>Bacteria</taxon>
        <taxon>Bacillati</taxon>
        <taxon>Cyanobacteriota</taxon>
        <taxon>Cyanophyceae</taxon>
        <taxon>Nostocales</taxon>
        <taxon>Scytonemataceae</taxon>
        <taxon>Iningainema tapete</taxon>
    </lineage>
</organism>
<dbReference type="EMBL" id="JACXAE010000086">
    <property type="protein sequence ID" value="MBD2776078.1"/>
    <property type="molecule type" value="Genomic_DNA"/>
</dbReference>
<keyword evidence="2" id="KW-1185">Reference proteome</keyword>
<protein>
    <submittedName>
        <fullName evidence="1">Sigma-70 family RNA polymerase sigma factor</fullName>
    </submittedName>
</protein>
<evidence type="ECO:0000313" key="1">
    <source>
        <dbReference type="EMBL" id="MBD2776078.1"/>
    </source>
</evidence>
<name>A0A8J6XK45_9CYAN</name>
<comment type="caution">
    <text evidence="1">The sequence shown here is derived from an EMBL/GenBank/DDBJ whole genome shotgun (WGS) entry which is preliminary data.</text>
</comment>